<evidence type="ECO:0000313" key="2">
    <source>
        <dbReference type="Proteomes" id="UP001319200"/>
    </source>
</evidence>
<comment type="caution">
    <text evidence="1">The sequence shown here is derived from an EMBL/GenBank/DDBJ whole genome shotgun (WGS) entry which is preliminary data.</text>
</comment>
<protein>
    <submittedName>
        <fullName evidence="1">Uncharacterized protein</fullName>
    </submittedName>
</protein>
<keyword evidence="2" id="KW-1185">Reference proteome</keyword>
<accession>A0AAP2GN23</accession>
<dbReference type="Proteomes" id="UP001319200">
    <property type="component" value="Unassembled WGS sequence"/>
</dbReference>
<proteinExistence type="predicted"/>
<dbReference type="AlphaFoldDB" id="A0AAP2GN23"/>
<gene>
    <name evidence="1" type="ORF">KK083_11820</name>
</gene>
<name>A0AAP2GN23_9BACT</name>
<evidence type="ECO:0000313" key="1">
    <source>
        <dbReference type="EMBL" id="MBT1697568.1"/>
    </source>
</evidence>
<sequence>MRYHIVFLFIISYSTLQAQVKVDLKDFNRKNGATVTANGEVLSVMWPAGKNKTGKLTVDLSARQPIFKSIGLQEARVDHPIASGLDPAFVLTVGKRDLISQNGWNIFFDKVPNKPFRSYNIDLEKQSAAISSVGTRTVISIGSLKAPGFTGTLQITLYNGSPLMNIAAVMSTDIDSTAILYDAGLVSKNAAWQQIGWSDVNKQMRSANPNTADSATNLQVKYRSIVGENSNGSLALFPAPHQYFYPLDEAFNLKFVWAGNQYRNMVNGYGIGIRQDLYGDRRFVPWFNAPPTTRQRLNFFVWLSSGNAATALDEVKKFTNNDRYTALPGYKTMTSHFHNEFIMKVVMANKPVPETPAFINVFKRTGVDIVHLGEFHYTAHPKGPDSLRLKELHALFQQCERLSSKDILLLPGEEPNEFFGGHWLQLFPKPVYWIMSRKEGAPFVTEDPRYGKVYRISNEGEMLDLLKREHGLAWTAHPRTKGSTGYPDKYKSAAFFKDEHFLGAAWKAMPADLSVPFLGKRVLDLMDDMNNWGDRKKVLAEADLFTIEPENEMYAHLNVNYLKMDRLPEYKNGWQPVVDALRQGKFFSSTGEVLIPEFTVDGRSTGEELSIGGKKSTVTFSLRWTFPMNYAEIISGDGQQVYRERINLNDTQAFGEQTFRRSVDLTGRKWVRLEAWDVAANGAFTQTVWIK</sequence>
<dbReference type="RefSeq" id="WP_254163440.1">
    <property type="nucleotide sequence ID" value="NZ_JAHESF010000010.1"/>
</dbReference>
<reference evidence="1 2" key="1">
    <citation type="submission" date="2021-05" db="EMBL/GenBank/DDBJ databases">
        <title>A Polyphasic approach of four new species of the genus Ohtaekwangia: Ohtaekwangia histidinii sp. nov., Ohtaekwangia cretensis sp. nov., Ohtaekwangia indiensis sp. nov., Ohtaekwangia reichenbachii sp. nov. from diverse environment.</title>
        <authorList>
            <person name="Octaviana S."/>
        </authorList>
    </citation>
    <scope>NUCLEOTIDE SEQUENCE [LARGE SCALE GENOMIC DNA]</scope>
    <source>
        <strain evidence="1 2">PWU4</strain>
    </source>
</reference>
<organism evidence="1 2">
    <name type="scientific">Chryseosolibacter histidini</name>
    <dbReference type="NCBI Taxonomy" id="2782349"/>
    <lineage>
        <taxon>Bacteria</taxon>
        <taxon>Pseudomonadati</taxon>
        <taxon>Bacteroidota</taxon>
        <taxon>Cytophagia</taxon>
        <taxon>Cytophagales</taxon>
        <taxon>Chryseotaleaceae</taxon>
        <taxon>Chryseosolibacter</taxon>
    </lineage>
</organism>
<dbReference type="EMBL" id="JAHESF010000010">
    <property type="protein sequence ID" value="MBT1697568.1"/>
    <property type="molecule type" value="Genomic_DNA"/>
</dbReference>